<evidence type="ECO:0000256" key="8">
    <source>
        <dbReference type="RuleBase" id="RU000492"/>
    </source>
</evidence>
<dbReference type="EMBL" id="CVRI01000039">
    <property type="protein sequence ID" value="CRK94489.1"/>
    <property type="molecule type" value="Genomic_DNA"/>
</dbReference>
<comment type="function">
    <text evidence="9">RNA helicase.</text>
</comment>
<dbReference type="InterPro" id="IPR011545">
    <property type="entry name" value="DEAD/DEAH_box_helicase_dom"/>
</dbReference>
<dbReference type="GO" id="GO:0005524">
    <property type="term" value="F:ATP binding"/>
    <property type="evidence" value="ECO:0007669"/>
    <property type="project" value="UniProtKB-UniRule"/>
</dbReference>
<dbReference type="PROSITE" id="PS51194">
    <property type="entry name" value="HELICASE_CTER"/>
    <property type="match status" value="1"/>
</dbReference>
<keyword evidence="4 8" id="KW-0067">ATP-binding</keyword>
<evidence type="ECO:0000256" key="6">
    <source>
        <dbReference type="ARBA" id="ARBA00038002"/>
    </source>
</evidence>
<dbReference type="Gene3D" id="3.40.50.300">
    <property type="entry name" value="P-loop containing nucleotide triphosphate hydrolases"/>
    <property type="match status" value="2"/>
</dbReference>
<evidence type="ECO:0000256" key="2">
    <source>
        <dbReference type="ARBA" id="ARBA00022801"/>
    </source>
</evidence>
<keyword evidence="3 8" id="KW-0347">Helicase</keyword>
<feature type="domain" description="Helicase C-terminal" evidence="12">
    <location>
        <begin position="250"/>
        <end position="398"/>
    </location>
</feature>
<dbReference type="Pfam" id="PF13959">
    <property type="entry name" value="CTE_SPB4"/>
    <property type="match status" value="1"/>
</dbReference>
<dbReference type="SMART" id="SM00490">
    <property type="entry name" value="HELICc"/>
    <property type="match status" value="1"/>
</dbReference>
<dbReference type="CDD" id="cd18787">
    <property type="entry name" value="SF2_C_DEAD"/>
    <property type="match status" value="1"/>
</dbReference>
<dbReference type="SMART" id="SM00487">
    <property type="entry name" value="DEXDc"/>
    <property type="match status" value="1"/>
</dbReference>
<feature type="domain" description="Helicase ATP-binding" evidence="11">
    <location>
        <begin position="38"/>
        <end position="224"/>
    </location>
</feature>
<dbReference type="Pfam" id="PF00270">
    <property type="entry name" value="DEAD"/>
    <property type="match status" value="1"/>
</dbReference>
<dbReference type="InterPro" id="IPR000629">
    <property type="entry name" value="RNA-helicase_DEAD-box_CS"/>
</dbReference>
<evidence type="ECO:0000256" key="4">
    <source>
        <dbReference type="ARBA" id="ARBA00022840"/>
    </source>
</evidence>
<dbReference type="STRING" id="568069.A0A1J1I7W0"/>
<organism evidence="13 14">
    <name type="scientific">Clunio marinus</name>
    <dbReference type="NCBI Taxonomy" id="568069"/>
    <lineage>
        <taxon>Eukaryota</taxon>
        <taxon>Metazoa</taxon>
        <taxon>Ecdysozoa</taxon>
        <taxon>Arthropoda</taxon>
        <taxon>Hexapoda</taxon>
        <taxon>Insecta</taxon>
        <taxon>Pterygota</taxon>
        <taxon>Neoptera</taxon>
        <taxon>Endopterygota</taxon>
        <taxon>Diptera</taxon>
        <taxon>Nematocera</taxon>
        <taxon>Chironomoidea</taxon>
        <taxon>Chironomidae</taxon>
        <taxon>Clunio</taxon>
    </lineage>
</organism>
<proteinExistence type="inferred from homology"/>
<dbReference type="SUPFAM" id="SSF52540">
    <property type="entry name" value="P-loop containing nucleoside triphosphate hydrolases"/>
    <property type="match status" value="1"/>
</dbReference>
<evidence type="ECO:0000256" key="9">
    <source>
        <dbReference type="RuleBase" id="RU365068"/>
    </source>
</evidence>
<dbReference type="GO" id="GO:0003724">
    <property type="term" value="F:RNA helicase activity"/>
    <property type="evidence" value="ECO:0007669"/>
    <property type="project" value="UniProtKB-EC"/>
</dbReference>
<name>A0A1J1I7W0_9DIPT</name>
<feature type="region of interest" description="Disordered" evidence="10">
    <location>
        <begin position="515"/>
        <end position="547"/>
    </location>
</feature>
<dbReference type="InterPro" id="IPR025313">
    <property type="entry name" value="SPB4-like_CTE"/>
</dbReference>
<dbReference type="Pfam" id="PF00271">
    <property type="entry name" value="Helicase_C"/>
    <property type="match status" value="1"/>
</dbReference>
<evidence type="ECO:0000313" key="13">
    <source>
        <dbReference type="EMBL" id="CRK94489.1"/>
    </source>
</evidence>
<evidence type="ECO:0000256" key="10">
    <source>
        <dbReference type="SAM" id="MobiDB-lite"/>
    </source>
</evidence>
<comment type="domain">
    <text evidence="9">The Q motif is unique to and characteristic of the DEAD box family of RNA helicases and controls ATP binding and hydrolysis.</text>
</comment>
<dbReference type="PROSITE" id="PS00039">
    <property type="entry name" value="DEAD_ATP_HELICASE"/>
    <property type="match status" value="1"/>
</dbReference>
<comment type="similarity">
    <text evidence="6">Belongs to the DEAD box helicase family. DDX55/SPB4 subfamily.</text>
</comment>
<evidence type="ECO:0000256" key="3">
    <source>
        <dbReference type="ARBA" id="ARBA00022806"/>
    </source>
</evidence>
<protein>
    <recommendedName>
        <fullName evidence="9">ATP-dependent RNA helicase</fullName>
        <ecNumber evidence="9">3.6.4.13</ecNumber>
    </recommendedName>
</protein>
<evidence type="ECO:0000259" key="12">
    <source>
        <dbReference type="PROSITE" id="PS51194"/>
    </source>
</evidence>
<evidence type="ECO:0000256" key="1">
    <source>
        <dbReference type="ARBA" id="ARBA00022741"/>
    </source>
</evidence>
<dbReference type="AlphaFoldDB" id="A0A1J1I7W0"/>
<keyword evidence="1 8" id="KW-0547">Nucleotide-binding</keyword>
<evidence type="ECO:0000259" key="11">
    <source>
        <dbReference type="PROSITE" id="PS51192"/>
    </source>
</evidence>
<dbReference type="EC" id="3.6.4.13" evidence="9"/>
<dbReference type="PANTHER" id="PTHR24031">
    <property type="entry name" value="RNA HELICASE"/>
    <property type="match status" value="1"/>
</dbReference>
<dbReference type="GO" id="GO:0016887">
    <property type="term" value="F:ATP hydrolysis activity"/>
    <property type="evidence" value="ECO:0007669"/>
    <property type="project" value="RHEA"/>
</dbReference>
<keyword evidence="2 8" id="KW-0378">Hydrolase</keyword>
<accession>A0A1J1I7W0</accession>
<comment type="catalytic activity">
    <reaction evidence="7 9">
        <text>ATP + H2O = ADP + phosphate + H(+)</text>
        <dbReference type="Rhea" id="RHEA:13065"/>
        <dbReference type="ChEBI" id="CHEBI:15377"/>
        <dbReference type="ChEBI" id="CHEBI:15378"/>
        <dbReference type="ChEBI" id="CHEBI:30616"/>
        <dbReference type="ChEBI" id="CHEBI:43474"/>
        <dbReference type="ChEBI" id="CHEBI:456216"/>
        <dbReference type="EC" id="3.6.4.13"/>
    </reaction>
</comment>
<dbReference type="Proteomes" id="UP000183832">
    <property type="component" value="Unassembled WGS sequence"/>
</dbReference>
<dbReference type="SMART" id="SM01178">
    <property type="entry name" value="DUF4217"/>
    <property type="match status" value="1"/>
</dbReference>
<sequence length="606" mass="69602">MSRLKWKNLEKPLSEPILEVVQNVFKFKIMTPVQSATIPLLLSCKDVAVEAVTGSGKTLAFITPMLELLLKRHRNESWRKNEVGSIVISPTRELATQTGEVLQKFLENKNLSLFTQKLLVGGTSVDDDVKNLENDGAHIIICTPGRLLDLLERNDNLKLAGRVKSLELLIFDEADRLLDLGFEVAINSILSYLPRQRRTGLFSATQTKELSDFFRAGLRNPISVNVKEKANVNTPKLLKNFYMIVEPEQKLNFLMKFIEDREIKKALIFLPTCACVEYWSKIFSNLLDSLKILSIHGKMKKKRGEILKKFREFANVFLLCTDVMARGVDINELDWVIQWDPPSNASAFVHRVGRTARQGSEGNALIMLLPTEAAYVEFLTKNQKVTMEKVEVDESWSGNLSFVNSKIHKLQQSDKNIFDKATTAFVSHVKAYSKHDCSLLLRVKDLDLGKVATSYGLLRLPKMPEMKEKFHKTFIAPENKVDINSLEYKNKQKQQAYRKKQEVYQKTGEWPGKKIITKKHESWTDSKQKREFKKENRKKRQEVKKSINEMKASGVSVIAKKRKNQYTKDDLDELVKDFVAIKKFKKNKISKEELDHEIGFDSETDQ</sequence>
<evidence type="ECO:0000256" key="7">
    <source>
        <dbReference type="ARBA" id="ARBA00047984"/>
    </source>
</evidence>
<dbReference type="CDD" id="cd17960">
    <property type="entry name" value="DEADc_DDX55"/>
    <property type="match status" value="1"/>
</dbReference>
<dbReference type="InterPro" id="IPR014001">
    <property type="entry name" value="Helicase_ATP-bd"/>
</dbReference>
<dbReference type="InterPro" id="IPR001650">
    <property type="entry name" value="Helicase_C-like"/>
</dbReference>
<dbReference type="FunFam" id="3.40.50.300:FF:000877">
    <property type="entry name" value="RNA helicase"/>
    <property type="match status" value="1"/>
</dbReference>
<evidence type="ECO:0000256" key="5">
    <source>
        <dbReference type="ARBA" id="ARBA00022884"/>
    </source>
</evidence>
<evidence type="ECO:0000313" key="14">
    <source>
        <dbReference type="Proteomes" id="UP000183832"/>
    </source>
</evidence>
<gene>
    <name evidence="13" type="ORF">CLUMA_CG007995</name>
</gene>
<keyword evidence="14" id="KW-1185">Reference proteome</keyword>
<keyword evidence="5 9" id="KW-0694">RNA-binding</keyword>
<dbReference type="InterPro" id="IPR027417">
    <property type="entry name" value="P-loop_NTPase"/>
</dbReference>
<feature type="compositionally biased region" description="Basic and acidic residues" evidence="10">
    <location>
        <begin position="518"/>
        <end position="534"/>
    </location>
</feature>
<dbReference type="OrthoDB" id="7396459at2759"/>
<reference evidence="13 14" key="1">
    <citation type="submission" date="2015-04" db="EMBL/GenBank/DDBJ databases">
        <authorList>
            <person name="Syromyatnikov M.Y."/>
            <person name="Popov V.N."/>
        </authorList>
    </citation>
    <scope>NUCLEOTIDE SEQUENCE [LARGE SCALE GENOMIC DNA]</scope>
</reference>
<dbReference type="PROSITE" id="PS51192">
    <property type="entry name" value="HELICASE_ATP_BIND_1"/>
    <property type="match status" value="1"/>
</dbReference>
<dbReference type="GO" id="GO:0003723">
    <property type="term" value="F:RNA binding"/>
    <property type="evidence" value="ECO:0007669"/>
    <property type="project" value="UniProtKB-UniRule"/>
</dbReference>